<comment type="caution">
    <text evidence="1">The sequence shown here is derived from an EMBL/GenBank/DDBJ whole genome shotgun (WGS) entry which is preliminary data.</text>
</comment>
<name>A0ABS1KEB2_9FLAO</name>
<dbReference type="RefSeq" id="WP_202002050.1">
    <property type="nucleotide sequence ID" value="NZ_JAERSF010000002.1"/>
</dbReference>
<sequence length="57" mass="6178">MAILKQAKNIIIKVQSNSNIIVNKTISKNASKIVLKTTLGDVQLIASKRLKTNSNGD</sequence>
<dbReference type="Proteomes" id="UP000603728">
    <property type="component" value="Unassembled WGS sequence"/>
</dbReference>
<proteinExistence type="predicted"/>
<organism evidence="1 2">
    <name type="scientific">Flavobacterium tagetis</name>
    <dbReference type="NCBI Taxonomy" id="2801336"/>
    <lineage>
        <taxon>Bacteria</taxon>
        <taxon>Pseudomonadati</taxon>
        <taxon>Bacteroidota</taxon>
        <taxon>Flavobacteriia</taxon>
        <taxon>Flavobacteriales</taxon>
        <taxon>Flavobacteriaceae</taxon>
        <taxon>Flavobacterium</taxon>
    </lineage>
</organism>
<evidence type="ECO:0000313" key="1">
    <source>
        <dbReference type="EMBL" id="MBL0737644.1"/>
    </source>
</evidence>
<gene>
    <name evidence="1" type="ORF">JI750_12130</name>
</gene>
<dbReference type="EMBL" id="JAERSF010000002">
    <property type="protein sequence ID" value="MBL0737644.1"/>
    <property type="molecule type" value="Genomic_DNA"/>
</dbReference>
<accession>A0ABS1KEB2</accession>
<reference evidence="1 2" key="1">
    <citation type="submission" date="2021-01" db="EMBL/GenBank/DDBJ databases">
        <title>Genome seq and assembly of Flavobacterium sp. GN10.</title>
        <authorList>
            <person name="Chhetri G."/>
        </authorList>
    </citation>
    <scope>NUCLEOTIDE SEQUENCE [LARGE SCALE GENOMIC DNA]</scope>
    <source>
        <strain evidence="1 2">GN10</strain>
    </source>
</reference>
<keyword evidence="2" id="KW-1185">Reference proteome</keyword>
<protein>
    <submittedName>
        <fullName evidence="1">Uncharacterized protein</fullName>
    </submittedName>
</protein>
<evidence type="ECO:0000313" key="2">
    <source>
        <dbReference type="Proteomes" id="UP000603728"/>
    </source>
</evidence>